<organism evidence="1 2">
    <name type="scientific">Opitutus terrae (strain DSM 11246 / JCM 15787 / PB90-1)</name>
    <dbReference type="NCBI Taxonomy" id="452637"/>
    <lineage>
        <taxon>Bacteria</taxon>
        <taxon>Pseudomonadati</taxon>
        <taxon>Verrucomicrobiota</taxon>
        <taxon>Opitutia</taxon>
        <taxon>Opitutales</taxon>
        <taxon>Opitutaceae</taxon>
        <taxon>Opitutus</taxon>
    </lineage>
</organism>
<dbReference type="KEGG" id="ote:Oter_4093"/>
<name>B2A031_OPITP</name>
<dbReference type="AlphaFoldDB" id="B2A031"/>
<dbReference type="Proteomes" id="UP000007013">
    <property type="component" value="Chromosome"/>
</dbReference>
<keyword evidence="2" id="KW-1185">Reference proteome</keyword>
<reference evidence="1 2" key="1">
    <citation type="journal article" date="2011" name="J. Bacteriol.">
        <title>Genome sequence of the verrucomicrobium Opitutus terrae PB90-1, an abundant inhabitant of rice paddy soil ecosystems.</title>
        <authorList>
            <person name="van Passel M.W."/>
            <person name="Kant R."/>
            <person name="Palva A."/>
            <person name="Copeland A."/>
            <person name="Lucas S."/>
            <person name="Lapidus A."/>
            <person name="Glavina del Rio T."/>
            <person name="Pitluck S."/>
            <person name="Goltsman E."/>
            <person name="Clum A."/>
            <person name="Sun H."/>
            <person name="Schmutz J."/>
            <person name="Larimer F.W."/>
            <person name="Land M.L."/>
            <person name="Hauser L."/>
            <person name="Kyrpides N."/>
            <person name="Mikhailova N."/>
            <person name="Richardson P.P."/>
            <person name="Janssen P.H."/>
            <person name="de Vos W.M."/>
            <person name="Smidt H."/>
        </authorList>
    </citation>
    <scope>NUCLEOTIDE SEQUENCE [LARGE SCALE GENOMIC DNA]</scope>
    <source>
        <strain evidence="2">DSM 11246 / JCM 15787 / PB90-1</strain>
    </source>
</reference>
<gene>
    <name evidence="1" type="ordered locus">Oter_4093</name>
</gene>
<proteinExistence type="predicted"/>
<accession>B2A031</accession>
<evidence type="ECO:0000313" key="1">
    <source>
        <dbReference type="EMBL" id="ACB77367.1"/>
    </source>
</evidence>
<sequence>MVSVRHRFDAQDRIAALTDGWQRNETGGGWDGMLGRELWSCMQDPTMIELYRTLVKQARTRGAVRIHVPV</sequence>
<dbReference type="HOGENOM" id="CLU_2753963_0_0_0"/>
<dbReference type="EMBL" id="CP001032">
    <property type="protein sequence ID" value="ACB77367.1"/>
    <property type="molecule type" value="Genomic_DNA"/>
</dbReference>
<evidence type="ECO:0000313" key="2">
    <source>
        <dbReference type="Proteomes" id="UP000007013"/>
    </source>
</evidence>
<protein>
    <submittedName>
        <fullName evidence="1">Uncharacterized protein</fullName>
    </submittedName>
</protein>